<evidence type="ECO:0000256" key="1">
    <source>
        <dbReference type="SAM" id="MobiDB-lite"/>
    </source>
</evidence>
<gene>
    <name evidence="2" type="ORF">M0812_30191</name>
</gene>
<comment type="caution">
    <text evidence="2">The sequence shown here is derived from an EMBL/GenBank/DDBJ whole genome shotgun (WGS) entry which is preliminary data.</text>
</comment>
<dbReference type="InterPro" id="IPR025204">
    <property type="entry name" value="CENP-L"/>
</dbReference>
<organism evidence="2 3">
    <name type="scientific">Anaeramoeba flamelloides</name>
    <dbReference type="NCBI Taxonomy" id="1746091"/>
    <lineage>
        <taxon>Eukaryota</taxon>
        <taxon>Metamonada</taxon>
        <taxon>Anaeramoebidae</taxon>
        <taxon>Anaeramoeba</taxon>
    </lineage>
</organism>
<dbReference type="Proteomes" id="UP001146793">
    <property type="component" value="Unassembled WGS sequence"/>
</dbReference>
<sequence length="545" mass="63749">MDHYQNIKTEFLERKKSPKWIKKPFQFSINPQKNKKKQTRVTNPRKRNYSSNWNSNNGSHKIKRTLMMTDQANIAKKKSKIIKGDPFLSLFLKKNKNPKTTFMAPKKHLRRKPNIVKKSHNKNGNKTFFEFDNSVTDNDNDNMNRNLKRNSAINSLTCLFNQVLTINDFSELPKVDNEIKMSGDYKMSRASPFILSKDYLTLFKKKSLTTQGLKLIMSELLQDLNLYLSNRSIQLLKKCNHKKPIELNSTLKFNNNFQNLNLKDNIVDNHKNNNGDIHNKKQSTSQKKRFTNLELQIRNSNKKIVTLIFASFDNDCNLDKNFCVGKHTQKNNWIFEKENKLFLSFPLLFIKEHSKKMLKHTGVLEWLARRFDCFTSRMKFDSYQMGTLLSNWLASKNDIITKTKNDQKKLNNIFSKSLPPKTTTKTKIKQSLFTTPTSRLAPDCTHLDDPIKLLYSKPFRENQDITLSVKQCSIWKIIQSGITGKDSQNLIQCIHDNFSTLYKLNLDNCLLNQINFPNFIIKTNGMIVFEKNHVPILFLENLLKM</sequence>
<feature type="region of interest" description="Disordered" evidence="1">
    <location>
        <begin position="29"/>
        <end position="59"/>
    </location>
</feature>
<dbReference type="AlphaFoldDB" id="A0AAV7Y1C2"/>
<feature type="compositionally biased region" description="Basic residues" evidence="1">
    <location>
        <begin position="33"/>
        <end position="48"/>
    </location>
</feature>
<protein>
    <submittedName>
        <fullName evidence="2">Uncharacterized protein</fullName>
    </submittedName>
</protein>
<accession>A0AAV7Y1C2</accession>
<reference evidence="2" key="1">
    <citation type="submission" date="2022-08" db="EMBL/GenBank/DDBJ databases">
        <title>Novel sulphate-reducing endosymbionts in the free-living metamonad Anaeramoeba.</title>
        <authorList>
            <person name="Jerlstrom-Hultqvist J."/>
            <person name="Cepicka I."/>
            <person name="Gallot-Lavallee L."/>
            <person name="Salas-Leiva D."/>
            <person name="Curtis B.A."/>
            <person name="Zahonova K."/>
            <person name="Pipaliya S."/>
            <person name="Dacks J."/>
            <person name="Roger A.J."/>
        </authorList>
    </citation>
    <scope>NUCLEOTIDE SEQUENCE</scope>
    <source>
        <strain evidence="2">Busselton2</strain>
    </source>
</reference>
<evidence type="ECO:0000313" key="3">
    <source>
        <dbReference type="Proteomes" id="UP001146793"/>
    </source>
</evidence>
<proteinExistence type="predicted"/>
<dbReference type="Pfam" id="PF13092">
    <property type="entry name" value="CENP-L"/>
    <property type="match status" value="1"/>
</dbReference>
<feature type="compositionally biased region" description="Low complexity" evidence="1">
    <location>
        <begin position="49"/>
        <end position="59"/>
    </location>
</feature>
<evidence type="ECO:0000313" key="2">
    <source>
        <dbReference type="EMBL" id="KAJ3423657.1"/>
    </source>
</evidence>
<name>A0AAV7Y1C2_9EUKA</name>
<dbReference type="EMBL" id="JANTQA010000076">
    <property type="protein sequence ID" value="KAJ3423657.1"/>
    <property type="molecule type" value="Genomic_DNA"/>
</dbReference>